<protein>
    <submittedName>
        <fullName evidence="1">Uncharacterized protein</fullName>
    </submittedName>
</protein>
<proteinExistence type="predicted"/>
<dbReference type="AlphaFoldDB" id="A0A0A9HKV2"/>
<organism evidence="1">
    <name type="scientific">Arundo donax</name>
    <name type="common">Giant reed</name>
    <name type="synonym">Donax arundinaceus</name>
    <dbReference type="NCBI Taxonomy" id="35708"/>
    <lineage>
        <taxon>Eukaryota</taxon>
        <taxon>Viridiplantae</taxon>
        <taxon>Streptophyta</taxon>
        <taxon>Embryophyta</taxon>
        <taxon>Tracheophyta</taxon>
        <taxon>Spermatophyta</taxon>
        <taxon>Magnoliopsida</taxon>
        <taxon>Liliopsida</taxon>
        <taxon>Poales</taxon>
        <taxon>Poaceae</taxon>
        <taxon>PACMAD clade</taxon>
        <taxon>Arundinoideae</taxon>
        <taxon>Arundineae</taxon>
        <taxon>Arundo</taxon>
    </lineage>
</organism>
<reference evidence="1" key="1">
    <citation type="submission" date="2014-09" db="EMBL/GenBank/DDBJ databases">
        <authorList>
            <person name="Magalhaes I.L.F."/>
            <person name="Oliveira U."/>
            <person name="Santos F.R."/>
            <person name="Vidigal T.H.D.A."/>
            <person name="Brescovit A.D."/>
            <person name="Santos A.J."/>
        </authorList>
    </citation>
    <scope>NUCLEOTIDE SEQUENCE</scope>
    <source>
        <tissue evidence="1">Shoot tissue taken approximately 20 cm above the soil surface</tissue>
    </source>
</reference>
<name>A0A0A9HKV2_ARUDO</name>
<evidence type="ECO:0000313" key="1">
    <source>
        <dbReference type="EMBL" id="JAE36459.1"/>
    </source>
</evidence>
<reference evidence="1" key="2">
    <citation type="journal article" date="2015" name="Data Brief">
        <title>Shoot transcriptome of the giant reed, Arundo donax.</title>
        <authorList>
            <person name="Barrero R.A."/>
            <person name="Guerrero F.D."/>
            <person name="Moolhuijzen P."/>
            <person name="Goolsby J.A."/>
            <person name="Tidwell J."/>
            <person name="Bellgard S.E."/>
            <person name="Bellgard M.I."/>
        </authorList>
    </citation>
    <scope>NUCLEOTIDE SEQUENCE</scope>
    <source>
        <tissue evidence="1">Shoot tissue taken approximately 20 cm above the soil surface</tissue>
    </source>
</reference>
<sequence>MILQRRCWLCAWRALALRQCILCIPCT</sequence>
<accession>A0A0A9HKV2</accession>
<dbReference type="EMBL" id="GBRH01161437">
    <property type="protein sequence ID" value="JAE36459.1"/>
    <property type="molecule type" value="Transcribed_RNA"/>
</dbReference>